<gene>
    <name evidence="2" type="ORF">FHR75_003944</name>
</gene>
<sequence length="99" mass="10998">MVYGIAAVGGCAIFIARGVRDGGAFFYVLAALNAVCWIGLLMLVLVVDNRRRRLARLDEGQERRPSSREQRSELTGTFGRIGVVRQQFAAFATELIRRP</sequence>
<keyword evidence="1" id="KW-1133">Transmembrane helix</keyword>
<dbReference type="EMBL" id="JACHVY010000005">
    <property type="protein sequence ID" value="MBB2903102.1"/>
    <property type="molecule type" value="Genomic_DNA"/>
</dbReference>
<dbReference type="Proteomes" id="UP000533269">
    <property type="component" value="Unassembled WGS sequence"/>
</dbReference>
<dbReference type="RefSeq" id="WP_183392739.1">
    <property type="nucleotide sequence ID" value="NZ_JACHVY010000005.1"/>
</dbReference>
<comment type="caution">
    <text evidence="2">The sequence shown here is derived from an EMBL/GenBank/DDBJ whole genome shotgun (WGS) entry which is preliminary data.</text>
</comment>
<proteinExistence type="predicted"/>
<keyword evidence="1" id="KW-0472">Membrane</keyword>
<dbReference type="AlphaFoldDB" id="A0A7W4TR34"/>
<evidence type="ECO:0000256" key="1">
    <source>
        <dbReference type="SAM" id="Phobius"/>
    </source>
</evidence>
<reference evidence="2 3" key="2">
    <citation type="submission" date="2020-08" db="EMBL/GenBank/DDBJ databases">
        <authorList>
            <person name="Partida-Martinez L."/>
            <person name="Huntemann M."/>
            <person name="Clum A."/>
            <person name="Wang J."/>
            <person name="Palaniappan K."/>
            <person name="Ritter S."/>
            <person name="Chen I.-M."/>
            <person name="Stamatis D."/>
            <person name="Reddy T."/>
            <person name="O'Malley R."/>
            <person name="Daum C."/>
            <person name="Shapiro N."/>
            <person name="Ivanova N."/>
            <person name="Kyrpides N."/>
            <person name="Woyke T."/>
        </authorList>
    </citation>
    <scope>NUCLEOTIDE SEQUENCE [LARGE SCALE GENOMIC DNA]</scope>
    <source>
        <strain evidence="2 3">AS2.23</strain>
    </source>
</reference>
<organism evidence="2 3">
    <name type="scientific">Kineococcus radiotolerans</name>
    <dbReference type="NCBI Taxonomy" id="131568"/>
    <lineage>
        <taxon>Bacteria</taxon>
        <taxon>Bacillati</taxon>
        <taxon>Actinomycetota</taxon>
        <taxon>Actinomycetes</taxon>
        <taxon>Kineosporiales</taxon>
        <taxon>Kineosporiaceae</taxon>
        <taxon>Kineococcus</taxon>
    </lineage>
</organism>
<keyword evidence="1" id="KW-0812">Transmembrane</keyword>
<evidence type="ECO:0000313" key="2">
    <source>
        <dbReference type="EMBL" id="MBB2903102.1"/>
    </source>
</evidence>
<evidence type="ECO:0000313" key="3">
    <source>
        <dbReference type="Proteomes" id="UP000533269"/>
    </source>
</evidence>
<feature type="transmembrane region" description="Helical" evidence="1">
    <location>
        <begin position="24"/>
        <end position="47"/>
    </location>
</feature>
<accession>A0A7W4TR34</accession>
<reference evidence="2 3" key="1">
    <citation type="submission" date="2020-08" db="EMBL/GenBank/DDBJ databases">
        <title>The Agave Microbiome: Exploring the role of microbial communities in plant adaptations to desert environments.</title>
        <authorList>
            <person name="Partida-Martinez L.P."/>
        </authorList>
    </citation>
    <scope>NUCLEOTIDE SEQUENCE [LARGE SCALE GENOMIC DNA]</scope>
    <source>
        <strain evidence="2 3">AS2.23</strain>
    </source>
</reference>
<protein>
    <submittedName>
        <fullName evidence="2">Uncharacterized protein</fullName>
    </submittedName>
</protein>
<name>A0A7W4TR34_KINRA</name>